<dbReference type="EMBL" id="JAINDJ010000005">
    <property type="protein sequence ID" value="KAG9447855.1"/>
    <property type="molecule type" value="Genomic_DNA"/>
</dbReference>
<organism evidence="2 3">
    <name type="scientific">Aristolochia fimbriata</name>
    <name type="common">White veined hardy Dutchman's pipe vine</name>
    <dbReference type="NCBI Taxonomy" id="158543"/>
    <lineage>
        <taxon>Eukaryota</taxon>
        <taxon>Viridiplantae</taxon>
        <taxon>Streptophyta</taxon>
        <taxon>Embryophyta</taxon>
        <taxon>Tracheophyta</taxon>
        <taxon>Spermatophyta</taxon>
        <taxon>Magnoliopsida</taxon>
        <taxon>Magnoliidae</taxon>
        <taxon>Piperales</taxon>
        <taxon>Aristolochiaceae</taxon>
        <taxon>Aristolochia</taxon>
    </lineage>
</organism>
<feature type="compositionally biased region" description="Polar residues" evidence="1">
    <location>
        <begin position="171"/>
        <end position="180"/>
    </location>
</feature>
<feature type="region of interest" description="Disordered" evidence="1">
    <location>
        <begin position="55"/>
        <end position="186"/>
    </location>
</feature>
<dbReference type="PANTHER" id="PTHR36056:SF1">
    <property type="entry name" value="PROTEIN, PUTATIVE-RELATED"/>
    <property type="match status" value="1"/>
</dbReference>
<gene>
    <name evidence="2" type="ORF">H6P81_013983</name>
</gene>
<dbReference type="AlphaFoldDB" id="A0AAV7EG78"/>
<protein>
    <submittedName>
        <fullName evidence="2">Uncharacterized protein</fullName>
    </submittedName>
</protein>
<feature type="compositionally biased region" description="Basic and acidic residues" evidence="1">
    <location>
        <begin position="67"/>
        <end position="81"/>
    </location>
</feature>
<proteinExistence type="predicted"/>
<feature type="compositionally biased region" description="Basic residues" evidence="1">
    <location>
        <begin position="1"/>
        <end position="10"/>
    </location>
</feature>
<dbReference type="InterPro" id="IPR040276">
    <property type="entry name" value="At4g26450-like"/>
</dbReference>
<feature type="compositionally biased region" description="Polar residues" evidence="1">
    <location>
        <begin position="56"/>
        <end position="65"/>
    </location>
</feature>
<feature type="compositionally biased region" description="Basic and acidic residues" evidence="1">
    <location>
        <begin position="117"/>
        <end position="132"/>
    </location>
</feature>
<sequence length="541" mass="59487">MYNSNHRRFNRGSGRVPPKPYAPPQSHPPCRGDIFMEAGRLAAEYLISQGFLPPNSALNKRQNGTVRDYRVQDPERARPSSEVKISVLSRLGSAGAEVSADRRRRRSDSSVGGDFNWVKDKKRTDSWSEKSRGLGNGSETTDTAHFGGHRREGMADFSSPSSMQRGGEEISSLTEATGVSESGLLDSILPDSKEKFSGKTKELLAEAEDGKPTLEVGEASDGFYKDRMEMKTETEQFDDQTSAVEVDKQPYVEELDTKNYSMKPDGQTLSAKQDTLNYSVDLGKQSMSQEVDLVTRGSGELLVFSSFAVLPTKSCISSTPKALNIDVNQASEEDTATDPVPHKEPKRCVGEDFAGETSSVSLPNVAHNSEGLWSNNIQSAKEPRNIDTMSSMEGERCMQFSSSSEQSLSIYQPGSIWSLPGFEPTRLPLPAMSSGKNSAVQSPTPSIAETRTPIEWSSHSDNYYLETLRTDQSEPETNTSLLGQKVIQVDHGISVNLALSSNASVYDVEKQRREEKHNQFSPFKVCDLNLTEATEISDDAF</sequence>
<feature type="compositionally biased region" description="Pro residues" evidence="1">
    <location>
        <begin position="17"/>
        <end position="27"/>
    </location>
</feature>
<evidence type="ECO:0000256" key="1">
    <source>
        <dbReference type="SAM" id="MobiDB-lite"/>
    </source>
</evidence>
<feature type="region of interest" description="Disordered" evidence="1">
    <location>
        <begin position="1"/>
        <end position="30"/>
    </location>
</feature>
<keyword evidence="3" id="KW-1185">Reference proteome</keyword>
<dbReference type="PANTHER" id="PTHR36056">
    <property type="entry name" value="PROTEIN, PUTATIVE-RELATED"/>
    <property type="match status" value="1"/>
</dbReference>
<name>A0AAV7EG78_ARIFI</name>
<dbReference type="Proteomes" id="UP000825729">
    <property type="component" value="Unassembled WGS sequence"/>
</dbReference>
<comment type="caution">
    <text evidence="2">The sequence shown here is derived from an EMBL/GenBank/DDBJ whole genome shotgun (WGS) entry which is preliminary data.</text>
</comment>
<evidence type="ECO:0000313" key="2">
    <source>
        <dbReference type="EMBL" id="KAG9447855.1"/>
    </source>
</evidence>
<accession>A0AAV7EG78</accession>
<evidence type="ECO:0000313" key="3">
    <source>
        <dbReference type="Proteomes" id="UP000825729"/>
    </source>
</evidence>
<reference evidence="2 3" key="1">
    <citation type="submission" date="2021-07" db="EMBL/GenBank/DDBJ databases">
        <title>The Aristolochia fimbriata genome: insights into angiosperm evolution, floral development and chemical biosynthesis.</title>
        <authorList>
            <person name="Jiao Y."/>
        </authorList>
    </citation>
    <scope>NUCLEOTIDE SEQUENCE [LARGE SCALE GENOMIC DNA]</scope>
    <source>
        <strain evidence="2">IBCAS-2021</strain>
        <tissue evidence="2">Leaf</tissue>
    </source>
</reference>